<keyword evidence="3" id="KW-1185">Reference proteome</keyword>
<evidence type="ECO:0000313" key="2">
    <source>
        <dbReference type="EMBL" id="OMJ94248.1"/>
    </source>
</evidence>
<reference evidence="2 3" key="1">
    <citation type="submission" date="2016-11" db="EMBL/GenBank/DDBJ databases">
        <title>The macronuclear genome of Stentor coeruleus: a giant cell with tiny introns.</title>
        <authorList>
            <person name="Slabodnick M."/>
            <person name="Ruby J.G."/>
            <person name="Reiff S.B."/>
            <person name="Swart E.C."/>
            <person name="Gosai S."/>
            <person name="Prabakaran S."/>
            <person name="Witkowska E."/>
            <person name="Larue G.E."/>
            <person name="Fisher S."/>
            <person name="Freeman R.M."/>
            <person name="Gunawardena J."/>
            <person name="Chu W."/>
            <person name="Stover N.A."/>
            <person name="Gregory B.D."/>
            <person name="Nowacki M."/>
            <person name="Derisi J."/>
            <person name="Roy S.W."/>
            <person name="Marshall W.F."/>
            <person name="Sood P."/>
        </authorList>
    </citation>
    <scope>NUCLEOTIDE SEQUENCE [LARGE SCALE GENOMIC DNA]</scope>
    <source>
        <strain evidence="2">WM001</strain>
    </source>
</reference>
<dbReference type="AlphaFoldDB" id="A0A1R2CZ23"/>
<proteinExistence type="predicted"/>
<organism evidence="2 3">
    <name type="scientific">Stentor coeruleus</name>
    <dbReference type="NCBI Taxonomy" id="5963"/>
    <lineage>
        <taxon>Eukaryota</taxon>
        <taxon>Sar</taxon>
        <taxon>Alveolata</taxon>
        <taxon>Ciliophora</taxon>
        <taxon>Postciliodesmatophora</taxon>
        <taxon>Heterotrichea</taxon>
        <taxon>Heterotrichida</taxon>
        <taxon>Stentoridae</taxon>
        <taxon>Stentor</taxon>
    </lineage>
</organism>
<evidence type="ECO:0000313" key="3">
    <source>
        <dbReference type="Proteomes" id="UP000187209"/>
    </source>
</evidence>
<dbReference type="InterPro" id="IPR000719">
    <property type="entry name" value="Prot_kinase_dom"/>
</dbReference>
<dbReference type="EMBL" id="MPUH01000029">
    <property type="protein sequence ID" value="OMJ94248.1"/>
    <property type="molecule type" value="Genomic_DNA"/>
</dbReference>
<dbReference type="SUPFAM" id="SSF56112">
    <property type="entry name" value="Protein kinase-like (PK-like)"/>
    <property type="match status" value="1"/>
</dbReference>
<dbReference type="GO" id="GO:0005524">
    <property type="term" value="F:ATP binding"/>
    <property type="evidence" value="ECO:0007669"/>
    <property type="project" value="InterPro"/>
</dbReference>
<dbReference type="Gene3D" id="1.10.510.10">
    <property type="entry name" value="Transferase(Phosphotransferase) domain 1"/>
    <property type="match status" value="1"/>
</dbReference>
<dbReference type="InterPro" id="IPR011009">
    <property type="entry name" value="Kinase-like_dom_sf"/>
</dbReference>
<dbReference type="PROSITE" id="PS50011">
    <property type="entry name" value="PROTEIN_KINASE_DOM"/>
    <property type="match status" value="1"/>
</dbReference>
<feature type="domain" description="Protein kinase" evidence="1">
    <location>
        <begin position="152"/>
        <end position="455"/>
    </location>
</feature>
<protein>
    <recommendedName>
        <fullName evidence="1">Protein kinase domain-containing protein</fullName>
    </recommendedName>
</protein>
<dbReference type="Proteomes" id="UP000187209">
    <property type="component" value="Unassembled WGS sequence"/>
</dbReference>
<name>A0A1R2CZ23_9CILI</name>
<gene>
    <name evidence="2" type="ORF">SteCoe_2584</name>
</gene>
<accession>A0A1R2CZ23</accession>
<sequence>MDSDQGIFNLVDFFTIEILNEYDIDIFFSSCQAIDRNPRVFRNLLVYLIIPKACLNTLKLFKNWARSNQDPFQTLAILETRIKSLKYKMNNRKSLSKICREPIEDTIDKNELFNKTITSSFNLLREHITEEENENYPQDTENEFNRTITFNISLLKNSSNCQEGVAIEKYDIKKIYPFSNNIISKAKIKYKNKSIGSLAILIENCVAFSDREKRYYEMGIFPKFYGHMLKIHEKIPICLVFLEEAKEVLKENILAFCKKKNQEKAKLRDQRILQAFQLYKDLISDLKKYKKCGIDYHLDICPENILVYSNPSFPGGLKYKLVNSVFEYRRVNKSYLEGIALNKEGLKVNKKYLPPEIASCEYYYKKFESKRSITNLEARDVWSCAACVLSMITDKMIDKWGNLNFESSLAAIVIKEFTGYENIMECILKSLSLNFTKRPSIEELAQVLEINDKLV</sequence>
<evidence type="ECO:0000259" key="1">
    <source>
        <dbReference type="PROSITE" id="PS50011"/>
    </source>
</evidence>
<comment type="caution">
    <text evidence="2">The sequence shown here is derived from an EMBL/GenBank/DDBJ whole genome shotgun (WGS) entry which is preliminary data.</text>
</comment>
<dbReference type="GO" id="GO:0004672">
    <property type="term" value="F:protein kinase activity"/>
    <property type="evidence" value="ECO:0007669"/>
    <property type="project" value="InterPro"/>
</dbReference>